<evidence type="ECO:0000256" key="1">
    <source>
        <dbReference type="SAM" id="MobiDB-lite"/>
    </source>
</evidence>
<feature type="transmembrane region" description="Helical" evidence="2">
    <location>
        <begin position="212"/>
        <end position="232"/>
    </location>
</feature>
<reference evidence="3" key="1">
    <citation type="submission" date="2018-12" db="EMBL/GenBank/DDBJ databases">
        <title>Novel natural products biosynthetic potential of the class Ktedonobacteria.</title>
        <authorList>
            <person name="Zheng Y."/>
            <person name="Saitou A."/>
            <person name="Wang C.M."/>
            <person name="Toyoda A."/>
            <person name="Minakuchi Y."/>
            <person name="Sekiguchi Y."/>
            <person name="Ueda K."/>
            <person name="Takano H."/>
            <person name="Sakai Y."/>
            <person name="Yokota A."/>
            <person name="Yabe S."/>
        </authorList>
    </citation>
    <scope>NUCLEOTIDE SEQUENCE</scope>
    <source>
        <strain evidence="3">A3-2</strain>
    </source>
</reference>
<feature type="region of interest" description="Disordered" evidence="1">
    <location>
        <begin position="1"/>
        <end position="22"/>
    </location>
</feature>
<dbReference type="AlphaFoldDB" id="A0A455T653"/>
<proteinExistence type="predicted"/>
<evidence type="ECO:0000256" key="2">
    <source>
        <dbReference type="SAM" id="Phobius"/>
    </source>
</evidence>
<organism evidence="3">
    <name type="scientific">Thermogemmatispora argillosa</name>
    <dbReference type="NCBI Taxonomy" id="2045280"/>
    <lineage>
        <taxon>Bacteria</taxon>
        <taxon>Bacillati</taxon>
        <taxon>Chloroflexota</taxon>
        <taxon>Ktedonobacteria</taxon>
        <taxon>Thermogemmatisporales</taxon>
        <taxon>Thermogemmatisporaceae</taxon>
        <taxon>Thermogemmatispora</taxon>
    </lineage>
</organism>
<dbReference type="EMBL" id="AP019377">
    <property type="protein sequence ID" value="BBH93084.1"/>
    <property type="molecule type" value="Genomic_DNA"/>
</dbReference>
<feature type="transmembrane region" description="Helical" evidence="2">
    <location>
        <begin position="184"/>
        <end position="205"/>
    </location>
</feature>
<keyword evidence="2" id="KW-0472">Membrane</keyword>
<feature type="transmembrane region" description="Helical" evidence="2">
    <location>
        <begin position="92"/>
        <end position="111"/>
    </location>
</feature>
<dbReference type="InterPro" id="IPR007136">
    <property type="entry name" value="DUF347"/>
</dbReference>
<sequence length="276" mass="30525">MSEIRPAPVVSPSSSHLPSSRSPQQWQPLLVKVPEITLYFWVIKLLTTALGESTSDFLVYQINPYLAVGLGCFGLVAALILQLWLRRYVAWVYWLAALMVAVFGTMAADVLHVVLGISYVVSTIFFATALALIFVVWYLCERTLSIHSVYRGRREWFYWAAVIATFALGTAVGDLTAATLNLGYFPSIVLFGVLFALPALGYWLLGFNAIAAFWWAYIVTRPLGASIADWLGKPYLGGLGLGDGKVSLVLLILLIGFVAYLSITQRDVQRRPAEPR</sequence>
<feature type="transmembrane region" description="Helical" evidence="2">
    <location>
        <begin position="65"/>
        <end position="85"/>
    </location>
</feature>
<keyword evidence="2" id="KW-0812">Transmembrane</keyword>
<feature type="transmembrane region" description="Helical" evidence="2">
    <location>
        <begin position="156"/>
        <end position="178"/>
    </location>
</feature>
<evidence type="ECO:0000313" key="3">
    <source>
        <dbReference type="EMBL" id="BBH93084.1"/>
    </source>
</evidence>
<gene>
    <name evidence="3" type="ORF">KTA_12830</name>
</gene>
<feature type="transmembrane region" description="Helical" evidence="2">
    <location>
        <begin position="244"/>
        <end position="263"/>
    </location>
</feature>
<protein>
    <submittedName>
        <fullName evidence="3">Membrane protein</fullName>
    </submittedName>
</protein>
<feature type="transmembrane region" description="Helical" evidence="2">
    <location>
        <begin position="117"/>
        <end position="140"/>
    </location>
</feature>
<keyword evidence="2" id="KW-1133">Transmembrane helix</keyword>
<name>A0A455T653_9CHLR</name>
<accession>A0A455T653</accession>
<dbReference type="Pfam" id="PF03988">
    <property type="entry name" value="DUF347"/>
    <property type="match status" value="4"/>
</dbReference>